<dbReference type="GO" id="GO:0016810">
    <property type="term" value="F:hydrolase activity, acting on carbon-nitrogen (but not peptide) bonds"/>
    <property type="evidence" value="ECO:0007669"/>
    <property type="project" value="InterPro"/>
</dbReference>
<organism evidence="3 4">
    <name type="scientific">Rhodococcus wratislaviensis NBRC 100605</name>
    <dbReference type="NCBI Taxonomy" id="1219028"/>
    <lineage>
        <taxon>Bacteria</taxon>
        <taxon>Bacillati</taxon>
        <taxon>Actinomycetota</taxon>
        <taxon>Actinomycetes</taxon>
        <taxon>Mycobacteriales</taxon>
        <taxon>Nocardiaceae</taxon>
        <taxon>Rhodococcus</taxon>
    </lineage>
</organism>
<dbReference type="Pfam" id="PF01979">
    <property type="entry name" value="Amidohydro_1"/>
    <property type="match status" value="1"/>
</dbReference>
<evidence type="ECO:0000313" key="3">
    <source>
        <dbReference type="EMBL" id="GAF44555.1"/>
    </source>
</evidence>
<protein>
    <recommendedName>
        <fullName evidence="2">Amidohydrolase-related domain-containing protein</fullName>
    </recommendedName>
</protein>
<accession>X0R119</accession>
<dbReference type="InterPro" id="IPR050287">
    <property type="entry name" value="MTA/SAH_deaminase"/>
</dbReference>
<feature type="domain" description="Amidohydrolase-related" evidence="2">
    <location>
        <begin position="62"/>
        <end position="422"/>
    </location>
</feature>
<name>X0R119_RHOWR</name>
<dbReference type="InterPro" id="IPR011059">
    <property type="entry name" value="Metal-dep_hydrolase_composite"/>
</dbReference>
<dbReference type="OrthoDB" id="3189065at2"/>
<dbReference type="Gene3D" id="2.30.40.10">
    <property type="entry name" value="Urease, subunit C, domain 1"/>
    <property type="match status" value="1"/>
</dbReference>
<dbReference type="Gene3D" id="3.20.20.140">
    <property type="entry name" value="Metal-dependent hydrolases"/>
    <property type="match status" value="1"/>
</dbReference>
<evidence type="ECO:0000259" key="2">
    <source>
        <dbReference type="Pfam" id="PF01979"/>
    </source>
</evidence>
<dbReference type="SUPFAM" id="SSF51338">
    <property type="entry name" value="Composite domain of metallo-dependent hydrolases"/>
    <property type="match status" value="1"/>
</dbReference>
<dbReference type="RefSeq" id="WP_037230467.1">
    <property type="nucleotide sequence ID" value="NZ_BAWF01000014.1"/>
</dbReference>
<dbReference type="NCBIfam" id="NF006056">
    <property type="entry name" value="PRK08204.1"/>
    <property type="match status" value="1"/>
</dbReference>
<comment type="caution">
    <text evidence="3">The sequence shown here is derived from an EMBL/GenBank/DDBJ whole genome shotgun (WGS) entry which is preliminary data.</text>
</comment>
<keyword evidence="4" id="KW-1185">Reference proteome</keyword>
<evidence type="ECO:0000256" key="1">
    <source>
        <dbReference type="ARBA" id="ARBA00022801"/>
    </source>
</evidence>
<dbReference type="PANTHER" id="PTHR43794">
    <property type="entry name" value="AMINOHYDROLASE SSNA-RELATED"/>
    <property type="match status" value="1"/>
</dbReference>
<proteinExistence type="predicted"/>
<gene>
    <name evidence="3" type="ORF">RW1_014_00170</name>
</gene>
<dbReference type="Proteomes" id="UP000019491">
    <property type="component" value="Unassembled WGS sequence"/>
</dbReference>
<keyword evidence="1" id="KW-0378">Hydrolase</keyword>
<evidence type="ECO:0000313" key="4">
    <source>
        <dbReference type="Proteomes" id="UP000019491"/>
    </source>
</evidence>
<dbReference type="AlphaFoldDB" id="X0R119"/>
<dbReference type="InterPro" id="IPR032466">
    <property type="entry name" value="Metal_Hydrolase"/>
</dbReference>
<sequence length="454" mass="48288">MDPSHARPRRTLLRGATVVSVDPAIGNFDRADILISDDLIAEIDLRIDVGPDVEVVDVDGMIALPGFVDTHRHTWQSVMRHGYAELDPLRYFDEMLRGIGAAYEPEDVRVGNLLGAVSALSGGTTTLFDWSHIQNSAEHSDAAVTGLREAGIRAVFGHGWPLLDDGRWTENSTLTHPADIERLQKEHFSEPGGLVALAMAARGPEMAAPGVWQADLALARDLGIRTSVHAGAYAHNEPVHAVAQYGEAGLLADDLTFVHCCRSSDAELEMIAETGATVSIGVHCELNSQGIGDIPLDRMLAAGVRPSLSGDTETKCSGDMFTQMRMLFGYHRSWMGGGHSSVAADQAQLLLHDVLAFATIEGARAIGQGDRIGSLTPGKQADIILVRATDLNVAPVLDPVASAVLAAHEGNVDSVLVGGRFVKRAGAMIGCDPSTLVNSASASQRRILGRRAGR</sequence>
<reference evidence="3 4" key="1">
    <citation type="submission" date="2014-02" db="EMBL/GenBank/DDBJ databases">
        <title>Whole genome shotgun sequence of Rhodococcus wratislaviensis NBRC 100605.</title>
        <authorList>
            <person name="Hosoyama A."/>
            <person name="Tsuchikane K."/>
            <person name="Yoshida I."/>
            <person name="Ohji S."/>
            <person name="Ichikawa N."/>
            <person name="Yamazoe A."/>
            <person name="Fujita N."/>
        </authorList>
    </citation>
    <scope>NUCLEOTIDE SEQUENCE [LARGE SCALE GENOMIC DNA]</scope>
    <source>
        <strain evidence="3 4">NBRC 100605</strain>
    </source>
</reference>
<dbReference type="PANTHER" id="PTHR43794:SF11">
    <property type="entry name" value="AMIDOHYDROLASE-RELATED DOMAIN-CONTAINING PROTEIN"/>
    <property type="match status" value="1"/>
</dbReference>
<dbReference type="EMBL" id="BAWF01000014">
    <property type="protein sequence ID" value="GAF44555.1"/>
    <property type="molecule type" value="Genomic_DNA"/>
</dbReference>
<dbReference type="InterPro" id="IPR006680">
    <property type="entry name" value="Amidohydro-rel"/>
</dbReference>
<dbReference type="SUPFAM" id="SSF51556">
    <property type="entry name" value="Metallo-dependent hydrolases"/>
    <property type="match status" value="1"/>
</dbReference>